<keyword evidence="7 12" id="KW-0863">Zinc-finger</keyword>
<dbReference type="PANTHER" id="PTHR10131">
    <property type="entry name" value="TNF RECEPTOR ASSOCIATED FACTOR"/>
    <property type="match status" value="1"/>
</dbReference>
<dbReference type="Pfam" id="PF13923">
    <property type="entry name" value="zf-C3HC4_2"/>
    <property type="match status" value="1"/>
</dbReference>
<dbReference type="UniPathway" id="UPA00143"/>
<keyword evidence="9" id="KW-0862">Zinc</keyword>
<evidence type="ECO:0000256" key="6">
    <source>
        <dbReference type="ARBA" id="ARBA00022723"/>
    </source>
</evidence>
<evidence type="ECO:0000256" key="7">
    <source>
        <dbReference type="ARBA" id="ARBA00022771"/>
    </source>
</evidence>
<keyword evidence="8" id="KW-0833">Ubl conjugation pathway</keyword>
<evidence type="ECO:0000256" key="9">
    <source>
        <dbReference type="ARBA" id="ARBA00022833"/>
    </source>
</evidence>
<dbReference type="AlphaFoldDB" id="A7RGH1"/>
<dbReference type="KEGG" id="nve:5521804"/>
<dbReference type="SMART" id="SM00184">
    <property type="entry name" value="RING"/>
    <property type="match status" value="1"/>
</dbReference>
<protein>
    <recommendedName>
        <fullName evidence="4">E3 ubiquitin-protein ligase NRDP1</fullName>
        <ecNumber evidence="3">2.3.2.27</ecNumber>
    </recommendedName>
    <alternativeName>
        <fullName evidence="10">RING finger protein 41</fullName>
    </alternativeName>
    <alternativeName>
        <fullName evidence="11">RING-type E3 ubiquitin transferase NRDP1</fullName>
    </alternativeName>
</protein>
<dbReference type="eggNOG" id="KOG0297">
    <property type="taxonomic scope" value="Eukaryota"/>
</dbReference>
<evidence type="ECO:0000256" key="2">
    <source>
        <dbReference type="ARBA" id="ARBA00004906"/>
    </source>
</evidence>
<keyword evidence="13" id="KW-0175">Coiled coil</keyword>
<evidence type="ECO:0000256" key="11">
    <source>
        <dbReference type="ARBA" id="ARBA00031762"/>
    </source>
</evidence>
<accession>A7RGH1</accession>
<dbReference type="SMART" id="SM00504">
    <property type="entry name" value="Ubox"/>
    <property type="match status" value="1"/>
</dbReference>
<dbReference type="InterPro" id="IPR017907">
    <property type="entry name" value="Znf_RING_CS"/>
</dbReference>
<dbReference type="PROSITE" id="PS00518">
    <property type="entry name" value="ZF_RING_1"/>
    <property type="match status" value="1"/>
</dbReference>
<keyword evidence="5" id="KW-0808">Transferase</keyword>
<dbReference type="GO" id="GO:0061630">
    <property type="term" value="F:ubiquitin protein ligase activity"/>
    <property type="evidence" value="ECO:0007669"/>
    <property type="project" value="UniProtKB-EC"/>
</dbReference>
<dbReference type="PROSITE" id="PS50089">
    <property type="entry name" value="ZF_RING_2"/>
    <property type="match status" value="1"/>
</dbReference>
<name>A7RGH1_NEMVE</name>
<feature type="domain" description="RING-type" evidence="14">
    <location>
        <begin position="18"/>
        <end position="57"/>
    </location>
</feature>
<dbReference type="HOGENOM" id="CLU_076732_0_0_1"/>
<dbReference type="GO" id="GO:0016567">
    <property type="term" value="P:protein ubiquitination"/>
    <property type="evidence" value="ECO:0007669"/>
    <property type="project" value="UniProtKB-UniPathway"/>
</dbReference>
<dbReference type="Gene3D" id="3.30.40.10">
    <property type="entry name" value="Zinc/RING finger domain, C3HC4 (zinc finger)"/>
    <property type="match status" value="2"/>
</dbReference>
<comment type="catalytic activity">
    <reaction evidence="1">
        <text>S-ubiquitinyl-[E2 ubiquitin-conjugating enzyme]-L-cysteine + [acceptor protein]-L-lysine = [E2 ubiquitin-conjugating enzyme]-L-cysteine + N(6)-ubiquitinyl-[acceptor protein]-L-lysine.</text>
        <dbReference type="EC" id="2.3.2.27"/>
    </reaction>
</comment>
<evidence type="ECO:0000256" key="12">
    <source>
        <dbReference type="PROSITE-ProRule" id="PRU00175"/>
    </source>
</evidence>
<dbReference type="SUPFAM" id="SSF160088">
    <property type="entry name" value="NRDP1 C-terminal domain-like"/>
    <property type="match status" value="1"/>
</dbReference>
<dbReference type="GO" id="GO:0008270">
    <property type="term" value="F:zinc ion binding"/>
    <property type="evidence" value="ECO:0007669"/>
    <property type="project" value="UniProtKB-KW"/>
</dbReference>
<dbReference type="OrthoDB" id="6017243at2759"/>
<evidence type="ECO:0000259" key="14">
    <source>
        <dbReference type="PROSITE" id="PS50089"/>
    </source>
</evidence>
<dbReference type="InterPro" id="IPR001841">
    <property type="entry name" value="Znf_RING"/>
</dbReference>
<evidence type="ECO:0000256" key="8">
    <source>
        <dbReference type="ARBA" id="ARBA00022786"/>
    </source>
</evidence>
<evidence type="ECO:0000313" key="15">
    <source>
        <dbReference type="EMBL" id="EDO49523.1"/>
    </source>
</evidence>
<dbReference type="CDD" id="cd16634">
    <property type="entry name" value="mRING-HC-C3HC3D_Nrdp1"/>
    <property type="match status" value="1"/>
</dbReference>
<evidence type="ECO:0000256" key="4">
    <source>
        <dbReference type="ARBA" id="ARBA00015711"/>
    </source>
</evidence>
<evidence type="ECO:0000313" key="16">
    <source>
        <dbReference type="Proteomes" id="UP000001593"/>
    </source>
</evidence>
<dbReference type="PANTHER" id="PTHR10131:SF157">
    <property type="entry name" value="RECEPTOR-ASSOCIATED FACTOR, PUTATIVE-RELATED"/>
    <property type="match status" value="1"/>
</dbReference>
<evidence type="ECO:0000256" key="1">
    <source>
        <dbReference type="ARBA" id="ARBA00000900"/>
    </source>
</evidence>
<sequence length="327" mass="37148">MGYDIGRFQGEVDEELVCSICGGVLEDPLQAPVCEHAFCAGCIHEWLNHQNNCPIDRRTLTPLQLKQVPRILKNLLSKLVISCDNVTFGCEVMVRLDGLQSHLAQCDHNPKRPVQCDKGCGLVVPFDELQQHNCVRELNTIIQSQNLKMAELQAQIDDQRQQLNEQKREMQMMKEMIRTMRMINVPQTLPALPGPHTHSPPSMIEHNTDELLEWVLSLQPARVTRWGGMISTPDAVLQAVIRRALADSGCPSNILNELMENAHERRWPPGLSTLETRQLNRRRYEQYVCHRIAGKQAVVIMKCENEHMGETMTLDPGIVMIFAHGIE</sequence>
<dbReference type="InterPro" id="IPR037255">
    <property type="entry name" value="NRDP1_C"/>
</dbReference>
<dbReference type="SUPFAM" id="SSF49599">
    <property type="entry name" value="TRAF domain-like"/>
    <property type="match status" value="1"/>
</dbReference>
<dbReference type="InterPro" id="IPR015036">
    <property type="entry name" value="NRDP1"/>
</dbReference>
<comment type="pathway">
    <text evidence="2">Protein modification; protein ubiquitination.</text>
</comment>
<evidence type="ECO:0000256" key="5">
    <source>
        <dbReference type="ARBA" id="ARBA00022679"/>
    </source>
</evidence>
<dbReference type="Pfam" id="PF08941">
    <property type="entry name" value="USP8_interact"/>
    <property type="match status" value="1"/>
</dbReference>
<evidence type="ECO:0000256" key="10">
    <source>
        <dbReference type="ARBA" id="ARBA00030556"/>
    </source>
</evidence>
<gene>
    <name evidence="15" type="ORF">NEMVEDRAFT_v1g158326</name>
</gene>
<evidence type="ECO:0000256" key="13">
    <source>
        <dbReference type="SAM" id="Coils"/>
    </source>
</evidence>
<dbReference type="InParanoid" id="A7RGH1"/>
<dbReference type="InterPro" id="IPR013083">
    <property type="entry name" value="Znf_RING/FYVE/PHD"/>
</dbReference>
<dbReference type="EC" id="2.3.2.27" evidence="3"/>
<dbReference type="Proteomes" id="UP000001593">
    <property type="component" value="Unassembled WGS sequence"/>
</dbReference>
<dbReference type="EMBL" id="DS469509">
    <property type="protein sequence ID" value="EDO49523.1"/>
    <property type="molecule type" value="Genomic_DNA"/>
</dbReference>
<dbReference type="SUPFAM" id="SSF57850">
    <property type="entry name" value="RING/U-box"/>
    <property type="match status" value="1"/>
</dbReference>
<dbReference type="OMA" id="QYENYVC"/>
<feature type="coiled-coil region" evidence="13">
    <location>
        <begin position="135"/>
        <end position="176"/>
    </location>
</feature>
<keyword evidence="6" id="KW-0479">Metal-binding</keyword>
<proteinExistence type="predicted"/>
<reference evidence="15 16" key="1">
    <citation type="journal article" date="2007" name="Science">
        <title>Sea anemone genome reveals ancestral eumetazoan gene repertoire and genomic organization.</title>
        <authorList>
            <person name="Putnam N.H."/>
            <person name="Srivastava M."/>
            <person name="Hellsten U."/>
            <person name="Dirks B."/>
            <person name="Chapman J."/>
            <person name="Salamov A."/>
            <person name="Terry A."/>
            <person name="Shapiro H."/>
            <person name="Lindquist E."/>
            <person name="Kapitonov V.V."/>
            <person name="Jurka J."/>
            <person name="Genikhovich G."/>
            <person name="Grigoriev I.V."/>
            <person name="Lucas S.M."/>
            <person name="Steele R.E."/>
            <person name="Finnerty J.R."/>
            <person name="Technau U."/>
            <person name="Martindale M.Q."/>
            <person name="Rokhsar D.S."/>
        </authorList>
    </citation>
    <scope>NUCLEOTIDE SEQUENCE [LARGE SCALE GENOMIC DNA]</scope>
    <source>
        <strain evidence="16">CH2 X CH6</strain>
    </source>
</reference>
<keyword evidence="16" id="KW-1185">Reference proteome</keyword>
<evidence type="ECO:0000256" key="3">
    <source>
        <dbReference type="ARBA" id="ARBA00012483"/>
    </source>
</evidence>
<dbReference type="PhylomeDB" id="A7RGH1"/>
<organism evidence="15 16">
    <name type="scientific">Nematostella vectensis</name>
    <name type="common">Starlet sea anemone</name>
    <dbReference type="NCBI Taxonomy" id="45351"/>
    <lineage>
        <taxon>Eukaryota</taxon>
        <taxon>Metazoa</taxon>
        <taxon>Cnidaria</taxon>
        <taxon>Anthozoa</taxon>
        <taxon>Hexacorallia</taxon>
        <taxon>Actiniaria</taxon>
        <taxon>Edwardsiidae</taxon>
        <taxon>Nematostella</taxon>
    </lineage>
</organism>
<dbReference type="STRING" id="45351.A7RGH1"/>
<dbReference type="InterPro" id="IPR003613">
    <property type="entry name" value="Ubox_domain"/>
</dbReference>